<dbReference type="Gene3D" id="3.40.50.300">
    <property type="entry name" value="P-loop containing nucleotide triphosphate hydrolases"/>
    <property type="match status" value="1"/>
</dbReference>
<feature type="compositionally biased region" description="Basic and acidic residues" evidence="10">
    <location>
        <begin position="11"/>
        <end position="42"/>
    </location>
</feature>
<comment type="similarity">
    <text evidence="3">Belongs to the RBT5 family.</text>
</comment>
<sequence>MSPLRTKKRKCSDGEISDHEAVLENSPKRKGTEKSKKSKSDEDCNLDLDRGLNLAIAKLDNRLLADYIAKRTKRFFPDLSLVELEDRYISETAFHDTTPWQEPRTLENLPSFLEYYNPKSGGSMALSSASQNLGSPHTLVITSAGLRAADITRTLRNFQTKDALVAKLFAKHIKLREAVDYVKRTRMGIGVGTPSRIIDLFDSGALSSSNLERVVVDCSHIDQKKRGILDMRETQQPLMALLNRSELKLGYGNSIGKSVVTVQFASPDHVAARILLNTSKVSSRVNMKPQTLILFGVGLLHNVVVLKALKSPDCMSKCWDNSKYVSTCAKANETQCLCEDAEFQSVVLQCLYSQCQTTQFGSALHQTLTACSDLGVDTFDALPPLIRHQGLRKRGSPSIGYVSGRLSASATHSVARRSVSASAYVSARPTRSVGNQAAQTHGLPISLAAAISIPSSGASVDSTSVLATSTKAYKDDPAEPSRVPGEGESQHT</sequence>
<dbReference type="GO" id="GO:0005576">
    <property type="term" value="C:extracellular region"/>
    <property type="evidence" value="ECO:0007669"/>
    <property type="project" value="UniProtKB-SubCell"/>
</dbReference>
<evidence type="ECO:0000256" key="8">
    <source>
        <dbReference type="ARBA" id="ARBA00023288"/>
    </source>
</evidence>
<keyword evidence="5" id="KW-0325">Glycoprotein</keyword>
<dbReference type="Proteomes" id="UP000664534">
    <property type="component" value="Unassembled WGS sequence"/>
</dbReference>
<feature type="domain" description="CFEM" evidence="11">
    <location>
        <begin position="287"/>
        <end position="398"/>
    </location>
</feature>
<feature type="region of interest" description="Disordered" evidence="10">
    <location>
        <begin position="1"/>
        <end position="42"/>
    </location>
</feature>
<name>A0A8H3FY60_9LECA</name>
<proteinExistence type="inferred from homology"/>
<dbReference type="PANTHER" id="PTHR24030:SF0">
    <property type="entry name" value="PROTEIN CMSS1"/>
    <property type="match status" value="1"/>
</dbReference>
<keyword evidence="6" id="KW-0732">Signal</keyword>
<evidence type="ECO:0000256" key="7">
    <source>
        <dbReference type="ARBA" id="ARBA00023157"/>
    </source>
</evidence>
<comment type="subcellular location">
    <subcellularLocation>
        <location evidence="1">Membrane</location>
        <topology evidence="1">Lipid-anchor</topology>
        <topology evidence="1">GPI-anchor</topology>
    </subcellularLocation>
    <subcellularLocation>
        <location evidence="2">Secreted</location>
    </subcellularLocation>
</comment>
<accession>A0A8H3FY60</accession>
<comment type="caution">
    <text evidence="12">The sequence shown here is derived from an EMBL/GenBank/DDBJ whole genome shotgun (WGS) entry which is preliminary data.</text>
</comment>
<keyword evidence="8" id="KW-0449">Lipoprotein</keyword>
<organism evidence="12 13">
    <name type="scientific">Imshaugia aleurites</name>
    <dbReference type="NCBI Taxonomy" id="172621"/>
    <lineage>
        <taxon>Eukaryota</taxon>
        <taxon>Fungi</taxon>
        <taxon>Dikarya</taxon>
        <taxon>Ascomycota</taxon>
        <taxon>Pezizomycotina</taxon>
        <taxon>Lecanoromycetes</taxon>
        <taxon>OSLEUM clade</taxon>
        <taxon>Lecanoromycetidae</taxon>
        <taxon>Lecanorales</taxon>
        <taxon>Lecanorineae</taxon>
        <taxon>Parmeliaceae</taxon>
        <taxon>Imshaugia</taxon>
    </lineage>
</organism>
<evidence type="ECO:0000313" key="12">
    <source>
        <dbReference type="EMBL" id="CAF9933138.1"/>
    </source>
</evidence>
<feature type="compositionally biased region" description="Basic residues" evidence="10">
    <location>
        <begin position="1"/>
        <end position="10"/>
    </location>
</feature>
<keyword evidence="5" id="KW-0472">Membrane</keyword>
<gene>
    <name evidence="12" type="ORF">IMSHALPRED_009068</name>
</gene>
<feature type="region of interest" description="Disordered" evidence="10">
    <location>
        <begin position="470"/>
        <end position="492"/>
    </location>
</feature>
<dbReference type="OrthoDB" id="1929311at2759"/>
<evidence type="ECO:0000256" key="3">
    <source>
        <dbReference type="ARBA" id="ARBA00010031"/>
    </source>
</evidence>
<feature type="disulfide bond" evidence="9">
    <location>
        <begin position="338"/>
        <end position="371"/>
    </location>
</feature>
<dbReference type="GO" id="GO:0098552">
    <property type="term" value="C:side of membrane"/>
    <property type="evidence" value="ECO:0007669"/>
    <property type="project" value="UniProtKB-KW"/>
</dbReference>
<keyword evidence="13" id="KW-1185">Reference proteome</keyword>
<evidence type="ECO:0000256" key="10">
    <source>
        <dbReference type="SAM" id="MobiDB-lite"/>
    </source>
</evidence>
<dbReference type="InterPro" id="IPR008427">
    <property type="entry name" value="Extracellular_membr_CFEM_dom"/>
</dbReference>
<dbReference type="Pfam" id="PF05730">
    <property type="entry name" value="CFEM"/>
    <property type="match status" value="1"/>
</dbReference>
<evidence type="ECO:0000256" key="6">
    <source>
        <dbReference type="ARBA" id="ARBA00022729"/>
    </source>
</evidence>
<dbReference type="InterPro" id="IPR032704">
    <property type="entry name" value="Cms1"/>
</dbReference>
<evidence type="ECO:0000259" key="11">
    <source>
        <dbReference type="PROSITE" id="PS52012"/>
    </source>
</evidence>
<dbReference type="EMBL" id="CAJPDT010000069">
    <property type="protein sequence ID" value="CAF9933138.1"/>
    <property type="molecule type" value="Genomic_DNA"/>
</dbReference>
<evidence type="ECO:0000256" key="5">
    <source>
        <dbReference type="ARBA" id="ARBA00022622"/>
    </source>
</evidence>
<evidence type="ECO:0000313" key="13">
    <source>
        <dbReference type="Proteomes" id="UP000664534"/>
    </source>
</evidence>
<dbReference type="GO" id="GO:0030686">
    <property type="term" value="C:90S preribosome"/>
    <property type="evidence" value="ECO:0007669"/>
    <property type="project" value="TreeGrafter"/>
</dbReference>
<comment type="caution">
    <text evidence="9">Lacks conserved residue(s) required for the propagation of feature annotation.</text>
</comment>
<keyword evidence="5" id="KW-0336">GPI-anchor</keyword>
<evidence type="ECO:0000256" key="1">
    <source>
        <dbReference type="ARBA" id="ARBA00004589"/>
    </source>
</evidence>
<dbReference type="PANTHER" id="PTHR24030">
    <property type="entry name" value="PROTEIN CMSS1"/>
    <property type="match status" value="1"/>
</dbReference>
<protein>
    <recommendedName>
        <fullName evidence="11">CFEM domain-containing protein</fullName>
    </recommendedName>
</protein>
<keyword evidence="7 9" id="KW-1015">Disulfide bond</keyword>
<dbReference type="PROSITE" id="PS52012">
    <property type="entry name" value="CFEM"/>
    <property type="match status" value="1"/>
</dbReference>
<dbReference type="InterPro" id="IPR027417">
    <property type="entry name" value="P-loop_NTPase"/>
</dbReference>
<reference evidence="12" key="1">
    <citation type="submission" date="2021-03" db="EMBL/GenBank/DDBJ databases">
        <authorList>
            <person name="Tagirdzhanova G."/>
        </authorList>
    </citation>
    <scope>NUCLEOTIDE SEQUENCE</scope>
</reference>
<dbReference type="AlphaFoldDB" id="A0A8H3FY60"/>
<evidence type="ECO:0000256" key="2">
    <source>
        <dbReference type="ARBA" id="ARBA00004613"/>
    </source>
</evidence>
<evidence type="ECO:0000256" key="9">
    <source>
        <dbReference type="PROSITE-ProRule" id="PRU01356"/>
    </source>
</evidence>
<dbReference type="GO" id="GO:0005634">
    <property type="term" value="C:nucleus"/>
    <property type="evidence" value="ECO:0007669"/>
    <property type="project" value="TreeGrafter"/>
</dbReference>
<keyword evidence="4" id="KW-0964">Secreted</keyword>
<evidence type="ECO:0000256" key="4">
    <source>
        <dbReference type="ARBA" id="ARBA00022525"/>
    </source>
</evidence>
<dbReference type="Pfam" id="PF14617">
    <property type="entry name" value="CMS1"/>
    <property type="match status" value="1"/>
</dbReference>